<dbReference type="CDD" id="cd00110">
    <property type="entry name" value="LamG"/>
    <property type="match status" value="4"/>
</dbReference>
<dbReference type="PROSITE" id="PS50025">
    <property type="entry name" value="LAM_G_DOMAIN"/>
    <property type="match status" value="4"/>
</dbReference>
<name>A0A8T0E2Y5_ARGBR</name>
<dbReference type="SMART" id="SM00181">
    <property type="entry name" value="EGF"/>
    <property type="match status" value="2"/>
</dbReference>
<feature type="domain" description="Laminin G" evidence="14">
    <location>
        <begin position="254"/>
        <end position="431"/>
    </location>
</feature>
<evidence type="ECO:0000256" key="4">
    <source>
        <dbReference type="ARBA" id="ARBA00022692"/>
    </source>
</evidence>
<dbReference type="PROSITE" id="PS50026">
    <property type="entry name" value="EGF_3"/>
    <property type="match status" value="2"/>
</dbReference>
<accession>A0A8T0E2Y5</accession>
<feature type="compositionally biased region" description="Basic and acidic residues" evidence="10">
    <location>
        <begin position="1317"/>
        <end position="1327"/>
    </location>
</feature>
<evidence type="ECO:0000256" key="12">
    <source>
        <dbReference type="SAM" id="SignalP"/>
    </source>
</evidence>
<dbReference type="Gene3D" id="2.60.120.200">
    <property type="match status" value="4"/>
</dbReference>
<dbReference type="SUPFAM" id="SSF49785">
    <property type="entry name" value="Galactose-binding domain-like"/>
    <property type="match status" value="2"/>
</dbReference>
<comment type="similarity">
    <text evidence="2">Belongs to the neurexin family.</text>
</comment>
<evidence type="ECO:0000256" key="6">
    <source>
        <dbReference type="ARBA" id="ARBA00022989"/>
    </source>
</evidence>
<keyword evidence="7 11" id="KW-0472">Membrane</keyword>
<reference evidence="16" key="2">
    <citation type="submission" date="2020-06" db="EMBL/GenBank/DDBJ databases">
        <authorList>
            <person name="Sheffer M."/>
        </authorList>
    </citation>
    <scope>NUCLEOTIDE SEQUENCE</scope>
</reference>
<dbReference type="PANTHER" id="PTHR15036:SF91">
    <property type="entry name" value="NEUREXIN-4"/>
    <property type="match status" value="1"/>
</dbReference>
<dbReference type="Pfam" id="PF00754">
    <property type="entry name" value="F5_F8_type_C"/>
    <property type="match status" value="2"/>
</dbReference>
<feature type="chain" id="PRO_5035743068" evidence="12">
    <location>
        <begin position="23"/>
        <end position="1350"/>
    </location>
</feature>
<dbReference type="FunFam" id="2.10.25.10:FF:000015">
    <property type="entry name" value="neurexin-1 isoform X1"/>
    <property type="match status" value="1"/>
</dbReference>
<keyword evidence="6 11" id="KW-1133">Transmembrane helix</keyword>
<evidence type="ECO:0000256" key="3">
    <source>
        <dbReference type="ARBA" id="ARBA00022536"/>
    </source>
</evidence>
<dbReference type="Gene3D" id="2.10.25.10">
    <property type="entry name" value="Laminin"/>
    <property type="match status" value="2"/>
</dbReference>
<dbReference type="InterPro" id="IPR013320">
    <property type="entry name" value="ConA-like_dom_sf"/>
</dbReference>
<dbReference type="PROSITE" id="PS01286">
    <property type="entry name" value="FA58C_2"/>
    <property type="match status" value="1"/>
</dbReference>
<dbReference type="Proteomes" id="UP000807504">
    <property type="component" value="Unassembled WGS sequence"/>
</dbReference>
<comment type="caution">
    <text evidence="16">The sequence shown here is derived from an EMBL/GenBank/DDBJ whole genome shotgun (WGS) entry which is preliminary data.</text>
</comment>
<feature type="domain" description="Laminin G" evidence="14">
    <location>
        <begin position="855"/>
        <end position="1026"/>
    </location>
</feature>
<keyword evidence="8" id="KW-1015">Disulfide bond</keyword>
<keyword evidence="17" id="KW-1185">Reference proteome</keyword>
<dbReference type="Pfam" id="PF02210">
    <property type="entry name" value="Laminin_G_2"/>
    <property type="match status" value="4"/>
</dbReference>
<dbReference type="SMART" id="SM00282">
    <property type="entry name" value="LamG"/>
    <property type="match status" value="4"/>
</dbReference>
<dbReference type="EMBL" id="JABXBU010002231">
    <property type="protein sequence ID" value="KAF8764706.1"/>
    <property type="molecule type" value="Genomic_DNA"/>
</dbReference>
<evidence type="ECO:0000259" key="14">
    <source>
        <dbReference type="PROSITE" id="PS50025"/>
    </source>
</evidence>
<dbReference type="PROSITE" id="PS01285">
    <property type="entry name" value="FA58C_1"/>
    <property type="match status" value="2"/>
</dbReference>
<protein>
    <submittedName>
        <fullName evidence="16">Neurexin-4 like protein</fullName>
    </submittedName>
</protein>
<keyword evidence="3 9" id="KW-0245">EGF-like domain</keyword>
<dbReference type="Gene3D" id="2.60.120.1000">
    <property type="match status" value="1"/>
</dbReference>
<dbReference type="InterPro" id="IPR000421">
    <property type="entry name" value="FA58C"/>
</dbReference>
<proteinExistence type="inferred from homology"/>
<dbReference type="InterPro" id="IPR000742">
    <property type="entry name" value="EGF"/>
</dbReference>
<comment type="subcellular location">
    <subcellularLocation>
        <location evidence="1">Membrane</location>
        <topology evidence="1">Single-pass type I membrane protein</topology>
    </subcellularLocation>
</comment>
<dbReference type="PROSITE" id="PS50022">
    <property type="entry name" value="FA58C_3"/>
    <property type="match status" value="2"/>
</dbReference>
<sequence length="1350" mass="153178">MMKSAHFTFVCILLIGFTYLKADDECNEPLLVNAKIYASSSMSNDRGPEKARLDGNGAWTAKSSDFSQFLNIDLRRKYNITAIATQGRPFTSEFVQEYRIEYGNKPLDYSEYKDKEGHTRPQCISCFYKIYYMDSAFCVGLYSWTAGYNDYFQYLTFNLRKRKIINLIATQGRSHTMEFVSEYCIQYGYDGDAWRTYTYPDGETQLFSGNVDGDSIKFNKFDSPIIAQWIRINPTRWRDRISLRVELYGCNYVSENINFDGQSYFSKELYYGISSEYENIRFRFRTNEADGIILYSKGSQGDFFALQLIHNKLLLNVDLGGEGMITSVSVGSLLDDNMWHDVYIVRKNRDITFSVDRVVLPAKIRGDFLKLDIKREIFVGGVQNFNQVGLVATKNFTGCIENLFFNNTNFIAELKEKKPQYRQYGDLTFTCQYEQVIPVTFATSEAHLKLSGYKQPVMNCSFDFRSFNEDGLLLYNKFSQDGFVKVYLEKGKIKIELQGQNTPAVATQASDRYLTDGLWHRIMLILEKNHIELHVDEVPSITTKQFSMLTGDEYLVGGGLYGTKGFIGCMRYIHIEGHYIRVTSLPSHRYSSEGVVFDACQMTDRCNPNPCEHGGICKQNWEEFKCDCDGTGYSGAVCHIPVNSLSCEAYKLSHPRTRRVDINIDIDGSGPLDSFPVTCEYPFEGAAVTILHHKNERPTDVKGFSKPGSFIQNIIYNAEMEQIIQLVNRSYSCRQNLRYECYKTRLFNSPASEPAPFEPFSWWVSRNNRQMDYWGGSLPGSRKCNCGLYGTCKDPTKWCNCDSEGYDKDGWLSDEGDLTQKEFLPVRQLRIGDTGTTLDDKKGRYYLGPLICEGDTLFDNTVTFYYEDATIDLPTFDMGHSGDIYFQFKTTAENGVLVSSRGPTDYIKIMLVEGDQIQFQYHAGNGPLGVSVETSYKLNDNNWHSVLVERNRKEARVVVDGSLSGEIKERTGPVRALYLTSKLVIGATVEYREGFVGCMRALMLNGAVVDLQRLAVDYPYGIANGCVGKCQSSPCLNNGTCIEGYSSYVCDCQWTGFKGPICADEIGVNLRSDSYIRYNFENSISTLEEYIRVGFTTTDKTGMIVGISSYSEEYLNLMMSTSGHLRLVFDFGFERQEIIIKNENFALGQHHDLRILRSDKGATVTIYVDNYEPIIHTFKIDEKADAQFNRLKSIYVGRNESMGTGEGFSGCISRVQFDDHFPLRRLFQESRRSNVWAVPEDIREDDCGIEPVTHPPEIRQTRPPPTLPPGVSIEAYTAGGDDSAILGGILALIFIALILMAVLIGRYMSRHKGEYKTHEDTGAKDAPDADTAVRLGKTGHGVPKKEEWFI</sequence>
<gene>
    <name evidence="16" type="ORF">HNY73_022758</name>
</gene>
<evidence type="ECO:0000256" key="5">
    <source>
        <dbReference type="ARBA" id="ARBA00022729"/>
    </source>
</evidence>
<feature type="domain" description="EGF-like" evidence="15">
    <location>
        <begin position="1027"/>
        <end position="1063"/>
    </location>
</feature>
<feature type="domain" description="F5/8 type C" evidence="13">
    <location>
        <begin position="144"/>
        <end position="250"/>
    </location>
</feature>
<dbReference type="Pfam" id="PF00008">
    <property type="entry name" value="EGF"/>
    <property type="match status" value="2"/>
</dbReference>
<evidence type="ECO:0000256" key="2">
    <source>
        <dbReference type="ARBA" id="ARBA00010241"/>
    </source>
</evidence>
<evidence type="ECO:0000256" key="9">
    <source>
        <dbReference type="PROSITE-ProRule" id="PRU00076"/>
    </source>
</evidence>
<evidence type="ECO:0000313" key="17">
    <source>
        <dbReference type="Proteomes" id="UP000807504"/>
    </source>
</evidence>
<feature type="domain" description="Laminin G" evidence="14">
    <location>
        <begin position="437"/>
        <end position="600"/>
    </location>
</feature>
<dbReference type="Gene3D" id="2.60.120.260">
    <property type="entry name" value="Galactose-binding domain-like"/>
    <property type="match status" value="2"/>
</dbReference>
<feature type="domain" description="Laminin G" evidence="14">
    <location>
        <begin position="1065"/>
        <end position="1247"/>
    </location>
</feature>
<dbReference type="SUPFAM" id="SSF49899">
    <property type="entry name" value="Concanavalin A-like lectins/glucanases"/>
    <property type="match status" value="4"/>
</dbReference>
<evidence type="ECO:0000256" key="8">
    <source>
        <dbReference type="ARBA" id="ARBA00023157"/>
    </source>
</evidence>
<evidence type="ECO:0000256" key="10">
    <source>
        <dbReference type="SAM" id="MobiDB-lite"/>
    </source>
</evidence>
<dbReference type="CDD" id="cd00057">
    <property type="entry name" value="FA58C"/>
    <property type="match status" value="1"/>
</dbReference>
<evidence type="ECO:0000256" key="11">
    <source>
        <dbReference type="SAM" id="Phobius"/>
    </source>
</evidence>
<dbReference type="GO" id="GO:0016020">
    <property type="term" value="C:membrane"/>
    <property type="evidence" value="ECO:0007669"/>
    <property type="project" value="UniProtKB-SubCell"/>
</dbReference>
<evidence type="ECO:0000256" key="1">
    <source>
        <dbReference type="ARBA" id="ARBA00004479"/>
    </source>
</evidence>
<feature type="region of interest" description="Disordered" evidence="10">
    <location>
        <begin position="1317"/>
        <end position="1337"/>
    </location>
</feature>
<evidence type="ECO:0000259" key="15">
    <source>
        <dbReference type="PROSITE" id="PS50026"/>
    </source>
</evidence>
<evidence type="ECO:0000259" key="13">
    <source>
        <dbReference type="PROSITE" id="PS50022"/>
    </source>
</evidence>
<dbReference type="PANTHER" id="PTHR15036">
    <property type="entry name" value="PIKACHURIN-LIKE PROTEIN"/>
    <property type="match status" value="1"/>
</dbReference>
<feature type="signal peptide" evidence="12">
    <location>
        <begin position="1"/>
        <end position="22"/>
    </location>
</feature>
<dbReference type="InterPro" id="IPR008979">
    <property type="entry name" value="Galactose-bd-like_sf"/>
</dbReference>
<keyword evidence="4 11" id="KW-0812">Transmembrane</keyword>
<keyword evidence="5 12" id="KW-0732">Signal</keyword>
<feature type="domain" description="EGF-like" evidence="15">
    <location>
        <begin position="602"/>
        <end position="639"/>
    </location>
</feature>
<dbReference type="SMART" id="SM00231">
    <property type="entry name" value="FA58C"/>
    <property type="match status" value="1"/>
</dbReference>
<comment type="caution">
    <text evidence="9">Lacks conserved residue(s) required for the propagation of feature annotation.</text>
</comment>
<dbReference type="InterPro" id="IPR001791">
    <property type="entry name" value="Laminin_G"/>
</dbReference>
<feature type="domain" description="F5/8 type C" evidence="13">
    <location>
        <begin position="26"/>
        <end position="115"/>
    </location>
</feature>
<dbReference type="CDD" id="cd00054">
    <property type="entry name" value="EGF_CA"/>
    <property type="match status" value="2"/>
</dbReference>
<dbReference type="InterPro" id="IPR050372">
    <property type="entry name" value="Neurexin-related_CASP"/>
</dbReference>
<evidence type="ECO:0000313" key="16">
    <source>
        <dbReference type="EMBL" id="KAF8764706.1"/>
    </source>
</evidence>
<organism evidence="16 17">
    <name type="scientific">Argiope bruennichi</name>
    <name type="common">Wasp spider</name>
    <name type="synonym">Aranea bruennichi</name>
    <dbReference type="NCBI Taxonomy" id="94029"/>
    <lineage>
        <taxon>Eukaryota</taxon>
        <taxon>Metazoa</taxon>
        <taxon>Ecdysozoa</taxon>
        <taxon>Arthropoda</taxon>
        <taxon>Chelicerata</taxon>
        <taxon>Arachnida</taxon>
        <taxon>Araneae</taxon>
        <taxon>Araneomorphae</taxon>
        <taxon>Entelegynae</taxon>
        <taxon>Araneoidea</taxon>
        <taxon>Araneidae</taxon>
        <taxon>Argiope</taxon>
    </lineage>
</organism>
<reference evidence="16" key="1">
    <citation type="journal article" date="2020" name="bioRxiv">
        <title>Chromosome-level reference genome of the European wasp spider Argiope bruennichi: a resource for studies on range expansion and evolutionary adaptation.</title>
        <authorList>
            <person name="Sheffer M.M."/>
            <person name="Hoppe A."/>
            <person name="Krehenwinkel H."/>
            <person name="Uhl G."/>
            <person name="Kuss A.W."/>
            <person name="Jensen L."/>
            <person name="Jensen C."/>
            <person name="Gillespie R.G."/>
            <person name="Hoff K.J."/>
            <person name="Prost S."/>
        </authorList>
    </citation>
    <scope>NUCLEOTIDE SEQUENCE</scope>
</reference>
<feature type="transmembrane region" description="Helical" evidence="11">
    <location>
        <begin position="1284"/>
        <end position="1304"/>
    </location>
</feature>
<evidence type="ECO:0000256" key="7">
    <source>
        <dbReference type="ARBA" id="ARBA00023136"/>
    </source>
</evidence>